<comment type="pathway">
    <text evidence="8">Amino-acid degradation; L-histidine degradation into L-glutamate; N-formimidoyl-L-glutamate from L-histidine: step 3/3.</text>
</comment>
<dbReference type="GO" id="GO:0005506">
    <property type="term" value="F:iron ion binding"/>
    <property type="evidence" value="ECO:0007669"/>
    <property type="project" value="UniProtKB-UniRule"/>
</dbReference>
<dbReference type="GO" id="GO:0008270">
    <property type="term" value="F:zinc ion binding"/>
    <property type="evidence" value="ECO:0007669"/>
    <property type="project" value="UniProtKB-UniRule"/>
</dbReference>
<dbReference type="PANTHER" id="PTHR42752">
    <property type="entry name" value="IMIDAZOLONEPROPIONASE"/>
    <property type="match status" value="1"/>
</dbReference>
<dbReference type="RefSeq" id="WP_235974489.1">
    <property type="nucleotide sequence ID" value="NZ_JACIEQ010000003.1"/>
</dbReference>
<dbReference type="InterPro" id="IPR005920">
    <property type="entry name" value="HutI"/>
</dbReference>
<comment type="function">
    <text evidence="8">Catalyzes the hydrolytic cleavage of the carbon-nitrogen bond in imidazolone-5-propanoate to yield N-formimidoyl-L-glutamate. It is the third step in the universal histidine degradation pathway.</text>
</comment>
<feature type="binding site" evidence="8">
    <location>
        <position position="134"/>
    </location>
    <ligand>
        <name>N-formimidoyl-L-glutamate</name>
        <dbReference type="ChEBI" id="CHEBI:58928"/>
    </ligand>
</feature>
<dbReference type="Pfam" id="PF01979">
    <property type="entry name" value="Amidohydro_1"/>
    <property type="match status" value="1"/>
</dbReference>
<dbReference type="GO" id="GO:0050480">
    <property type="term" value="F:imidazolonepropionase activity"/>
    <property type="evidence" value="ECO:0007669"/>
    <property type="project" value="UniProtKB-UniRule"/>
</dbReference>
<evidence type="ECO:0000256" key="2">
    <source>
        <dbReference type="ARBA" id="ARBA00022490"/>
    </source>
</evidence>
<comment type="similarity">
    <text evidence="8">Belongs to the metallo-dependent hydrolases superfamily. HutI family.</text>
</comment>
<evidence type="ECO:0000256" key="4">
    <source>
        <dbReference type="ARBA" id="ARBA00022801"/>
    </source>
</evidence>
<dbReference type="InterPro" id="IPR006680">
    <property type="entry name" value="Amidohydro-rel"/>
</dbReference>
<feature type="binding site" evidence="8">
    <location>
        <position position="311"/>
    </location>
    <ligand>
        <name>N-formimidoyl-L-glutamate</name>
        <dbReference type="ChEBI" id="CHEBI:58928"/>
    </ligand>
</feature>
<keyword evidence="7 8" id="KW-0408">Iron</keyword>
<keyword evidence="3 8" id="KW-0479">Metal-binding</keyword>
<dbReference type="GO" id="GO:0019556">
    <property type="term" value="P:L-histidine catabolic process to glutamate and formamide"/>
    <property type="evidence" value="ECO:0007669"/>
    <property type="project" value="UniProtKB-UniRule"/>
</dbReference>
<keyword evidence="2 8" id="KW-0963">Cytoplasm</keyword>
<evidence type="ECO:0000256" key="3">
    <source>
        <dbReference type="ARBA" id="ARBA00022723"/>
    </source>
</evidence>
<dbReference type="InterPro" id="IPR011059">
    <property type="entry name" value="Metal-dep_hydrolase_composite"/>
</dbReference>
<dbReference type="FunFam" id="3.20.20.140:FF:000007">
    <property type="entry name" value="Imidazolonepropionase"/>
    <property type="match status" value="1"/>
</dbReference>
<keyword evidence="6 8" id="KW-0862">Zinc</keyword>
<dbReference type="HAMAP" id="MF_00372">
    <property type="entry name" value="HutI"/>
    <property type="match status" value="1"/>
</dbReference>
<name>A0A840CBQ1_9RHOB</name>
<comment type="subcellular location">
    <subcellularLocation>
        <location evidence="8">Cytoplasm</location>
    </subcellularLocation>
</comment>
<feature type="binding site" evidence="8">
    <location>
        <position position="64"/>
    </location>
    <ligand>
        <name>Zn(2+)</name>
        <dbReference type="ChEBI" id="CHEBI:29105"/>
    </ligand>
</feature>
<dbReference type="SUPFAM" id="SSF51556">
    <property type="entry name" value="Metallo-dependent hydrolases"/>
    <property type="match status" value="1"/>
</dbReference>
<feature type="binding site" evidence="8">
    <location>
        <position position="64"/>
    </location>
    <ligand>
        <name>Fe(3+)</name>
        <dbReference type="ChEBI" id="CHEBI:29034"/>
    </ligand>
</feature>
<feature type="binding site" evidence="8">
    <location>
        <position position="232"/>
    </location>
    <ligand>
        <name>Fe(3+)</name>
        <dbReference type="ChEBI" id="CHEBI:29034"/>
    </ligand>
</feature>
<dbReference type="AlphaFoldDB" id="A0A840CBQ1"/>
<evidence type="ECO:0000256" key="7">
    <source>
        <dbReference type="ARBA" id="ARBA00023004"/>
    </source>
</evidence>
<feature type="binding site" evidence="8">
    <location>
        <position position="62"/>
    </location>
    <ligand>
        <name>Fe(3+)</name>
        <dbReference type="ChEBI" id="CHEBI:29034"/>
    </ligand>
</feature>
<evidence type="ECO:0000313" key="11">
    <source>
        <dbReference type="Proteomes" id="UP000585681"/>
    </source>
</evidence>
<feature type="binding site" evidence="8">
    <location>
        <position position="232"/>
    </location>
    <ligand>
        <name>Zn(2+)</name>
        <dbReference type="ChEBI" id="CHEBI:29105"/>
    </ligand>
</feature>
<feature type="binding site" evidence="8">
    <location>
        <position position="71"/>
    </location>
    <ligand>
        <name>4-imidazolone-5-propanoate</name>
        <dbReference type="ChEBI" id="CHEBI:77893"/>
    </ligand>
</feature>
<gene>
    <name evidence="8" type="primary">hutI</name>
    <name evidence="10" type="ORF">GGR17_002634</name>
</gene>
<dbReference type="Proteomes" id="UP000585681">
    <property type="component" value="Unassembled WGS sequence"/>
</dbReference>
<keyword evidence="5 8" id="KW-0369">Histidine metabolism</keyword>
<feature type="binding site" evidence="8">
    <location>
        <position position="62"/>
    </location>
    <ligand>
        <name>Zn(2+)</name>
        <dbReference type="ChEBI" id="CHEBI:29105"/>
    </ligand>
</feature>
<evidence type="ECO:0000256" key="8">
    <source>
        <dbReference type="HAMAP-Rule" id="MF_00372"/>
    </source>
</evidence>
<keyword evidence="4 8" id="KW-0378">Hydrolase</keyword>
<dbReference type="EC" id="3.5.2.7" evidence="1 8"/>
<proteinExistence type="inferred from homology"/>
<dbReference type="PANTHER" id="PTHR42752:SF1">
    <property type="entry name" value="IMIDAZOLONEPROPIONASE-RELATED"/>
    <property type="match status" value="1"/>
</dbReference>
<comment type="cofactor">
    <cofactor evidence="8">
        <name>Zn(2+)</name>
        <dbReference type="ChEBI" id="CHEBI:29105"/>
    </cofactor>
    <cofactor evidence="8">
        <name>Fe(3+)</name>
        <dbReference type="ChEBI" id="CHEBI:29034"/>
    </cofactor>
    <text evidence="8">Binds 1 zinc or iron ion per subunit.</text>
</comment>
<dbReference type="SUPFAM" id="SSF51338">
    <property type="entry name" value="Composite domain of metallo-dependent hydrolases"/>
    <property type="match status" value="1"/>
</dbReference>
<dbReference type="InterPro" id="IPR032466">
    <property type="entry name" value="Metal_Hydrolase"/>
</dbReference>
<comment type="caution">
    <text evidence="10">The sequence shown here is derived from an EMBL/GenBank/DDBJ whole genome shotgun (WGS) entry which is preliminary data.</text>
</comment>
<dbReference type="GO" id="GO:0005737">
    <property type="term" value="C:cytoplasm"/>
    <property type="evidence" value="ECO:0007669"/>
    <property type="project" value="UniProtKB-SubCell"/>
</dbReference>
<feature type="binding site" evidence="8">
    <location>
        <position position="309"/>
    </location>
    <ligand>
        <name>N-formimidoyl-L-glutamate</name>
        <dbReference type="ChEBI" id="CHEBI:58928"/>
    </ligand>
</feature>
<dbReference type="Gene3D" id="3.20.20.140">
    <property type="entry name" value="Metal-dependent hydrolases"/>
    <property type="match status" value="1"/>
</dbReference>
<accession>A0A840CBQ1</accession>
<reference evidence="10" key="1">
    <citation type="submission" date="2020-08" db="EMBL/GenBank/DDBJ databases">
        <title>Genomic Encyclopedia of Type Strains, Phase IV (KMG-IV): sequencing the most valuable type-strain genomes for metagenomic binning, comparative biology and taxonomic classification.</title>
        <authorList>
            <person name="Goeker M."/>
        </authorList>
    </citation>
    <scope>NUCLEOTIDE SEQUENCE [LARGE SCALE GENOMIC DNA]</scope>
    <source>
        <strain evidence="10">DSM 105040</strain>
    </source>
</reference>
<feature type="binding site" evidence="8">
    <location>
        <position position="307"/>
    </location>
    <ligand>
        <name>Fe(3+)</name>
        <dbReference type="ChEBI" id="CHEBI:29034"/>
    </ligand>
</feature>
<evidence type="ECO:0000259" key="9">
    <source>
        <dbReference type="Pfam" id="PF01979"/>
    </source>
</evidence>
<feature type="binding site" evidence="8">
    <location>
        <position position="167"/>
    </location>
    <ligand>
        <name>4-imidazolone-5-propanoate</name>
        <dbReference type="ChEBI" id="CHEBI:77893"/>
    </ligand>
</feature>
<feature type="binding site" evidence="8">
    <location>
        <position position="235"/>
    </location>
    <ligand>
        <name>4-imidazolone-5-propanoate</name>
        <dbReference type="ChEBI" id="CHEBI:77893"/>
    </ligand>
</feature>
<dbReference type="Gene3D" id="2.30.40.10">
    <property type="entry name" value="Urease, subunit C, domain 1"/>
    <property type="match status" value="1"/>
</dbReference>
<evidence type="ECO:0000256" key="5">
    <source>
        <dbReference type="ARBA" id="ARBA00022808"/>
    </source>
</evidence>
<feature type="domain" description="Amidohydrolase-related" evidence="9">
    <location>
        <begin position="53"/>
        <end position="373"/>
    </location>
</feature>
<evidence type="ECO:0000256" key="6">
    <source>
        <dbReference type="ARBA" id="ARBA00022833"/>
    </source>
</evidence>
<evidence type="ECO:0000313" key="10">
    <source>
        <dbReference type="EMBL" id="MBB4022815.1"/>
    </source>
</evidence>
<feature type="binding site" evidence="8">
    <location>
        <position position="134"/>
    </location>
    <ligand>
        <name>4-imidazolone-5-propanoate</name>
        <dbReference type="ChEBI" id="CHEBI:77893"/>
    </ligand>
</feature>
<evidence type="ECO:0000256" key="1">
    <source>
        <dbReference type="ARBA" id="ARBA00012864"/>
    </source>
</evidence>
<feature type="binding site" evidence="8">
    <location>
        <position position="312"/>
    </location>
    <ligand>
        <name>4-imidazolone-5-propanoate</name>
        <dbReference type="ChEBI" id="CHEBI:77893"/>
    </ligand>
</feature>
<protein>
    <recommendedName>
        <fullName evidence="1 8">Imidazolonepropionase</fullName>
        <ecNumber evidence="1 8">3.5.2.7</ecNumber>
    </recommendedName>
    <alternativeName>
        <fullName evidence="8">Imidazolone-5-propionate hydrolase</fullName>
    </alternativeName>
</protein>
<dbReference type="GO" id="GO:0019557">
    <property type="term" value="P:L-histidine catabolic process to glutamate and formate"/>
    <property type="evidence" value="ECO:0007669"/>
    <property type="project" value="UniProtKB-UniPathway"/>
</dbReference>
<keyword evidence="11" id="KW-1185">Reference proteome</keyword>
<comment type="catalytic activity">
    <reaction evidence="8">
        <text>4-imidazolone-5-propanoate + H2O = N-formimidoyl-L-glutamate</text>
        <dbReference type="Rhea" id="RHEA:23660"/>
        <dbReference type="ChEBI" id="CHEBI:15377"/>
        <dbReference type="ChEBI" id="CHEBI:58928"/>
        <dbReference type="ChEBI" id="CHEBI:77893"/>
        <dbReference type="EC" id="3.5.2.7"/>
    </reaction>
</comment>
<organism evidence="10 11">
    <name type="scientific">Actibacterium naphthalenivorans</name>
    <dbReference type="NCBI Taxonomy" id="1614693"/>
    <lineage>
        <taxon>Bacteria</taxon>
        <taxon>Pseudomonadati</taxon>
        <taxon>Pseudomonadota</taxon>
        <taxon>Alphaproteobacteria</taxon>
        <taxon>Rhodobacterales</taxon>
        <taxon>Roseobacteraceae</taxon>
        <taxon>Actibacterium</taxon>
    </lineage>
</organism>
<dbReference type="EMBL" id="JACIEQ010000003">
    <property type="protein sequence ID" value="MBB4022815.1"/>
    <property type="molecule type" value="Genomic_DNA"/>
</dbReference>
<dbReference type="UniPathway" id="UPA00379">
    <property type="reaction ID" value="UER00551"/>
</dbReference>
<feature type="binding site" evidence="8">
    <location>
        <position position="307"/>
    </location>
    <ligand>
        <name>Zn(2+)</name>
        <dbReference type="ChEBI" id="CHEBI:29105"/>
    </ligand>
</feature>
<sequence length="397" mass="41834">MPQKLLWINARLGEAAGSTGPLQDILVEDGRIAAIAPALPRDGAGTIDCEGRLVTPAFIDCHTHLVHGGDRTQEFEMRLEGASYQDIARAGGGIVSSMRATRALDVDGLIAASLPRLDALLGEGVSTVEIKSGYGLEIETELNMLRAARKLAELRPVRIRTTWLAAHAMPPDYPGGKTGYIQDVAIAGLERAHAEGLVDAVDAFCEGIAFSAAEIEPLFARAAALGLPVKLHTEQLTRSGGTLLAARFNALSVEHFEYATAEDVAAIRASGTVAVLLPGAFYMLRETRKPPLDALRKAGVPIALATDCNPGTSPVSSLLLTMNMGAVLFGMTVAECLDGVTRHAARALGLAGETGRMAPGMSADFTVWNAETAAQLVGRLGLNPMHSRVFQGTVTHD</sequence>
<dbReference type="NCBIfam" id="TIGR01224">
    <property type="entry name" value="hutI"/>
    <property type="match status" value="1"/>
</dbReference>